<keyword evidence="4" id="KW-0808">Transferase</keyword>
<feature type="transmembrane region" description="Helical" evidence="9">
    <location>
        <begin position="341"/>
        <end position="366"/>
    </location>
</feature>
<feature type="transmembrane region" description="Helical" evidence="9">
    <location>
        <begin position="7"/>
        <end position="30"/>
    </location>
</feature>
<keyword evidence="5" id="KW-0547">Nucleotide-binding</keyword>
<keyword evidence="7" id="KW-0067">ATP-binding</keyword>
<keyword evidence="3" id="KW-0597">Phosphoprotein</keyword>
<keyword evidence="6 11" id="KW-0418">Kinase</keyword>
<dbReference type="PANTHER" id="PTHR40448">
    <property type="entry name" value="TWO-COMPONENT SENSOR HISTIDINE KINASE"/>
    <property type="match status" value="1"/>
</dbReference>
<keyword evidence="9" id="KW-0472">Membrane</keyword>
<evidence type="ECO:0000256" key="7">
    <source>
        <dbReference type="ARBA" id="ARBA00022840"/>
    </source>
</evidence>
<dbReference type="InterPro" id="IPR036890">
    <property type="entry name" value="HATPase_C_sf"/>
</dbReference>
<evidence type="ECO:0000256" key="2">
    <source>
        <dbReference type="ARBA" id="ARBA00012438"/>
    </source>
</evidence>
<comment type="caution">
    <text evidence="11">The sequence shown here is derived from an EMBL/GenBank/DDBJ whole genome shotgun (WGS) entry which is preliminary data.</text>
</comment>
<dbReference type="InterPro" id="IPR005467">
    <property type="entry name" value="His_kinase_dom"/>
</dbReference>
<gene>
    <name evidence="11" type="ORF">DFP97_11389</name>
</gene>
<keyword evidence="8" id="KW-0902">Two-component regulatory system</keyword>
<dbReference type="GO" id="GO:0005524">
    <property type="term" value="F:ATP binding"/>
    <property type="evidence" value="ECO:0007669"/>
    <property type="project" value="UniProtKB-KW"/>
</dbReference>
<dbReference type="InterPro" id="IPR004358">
    <property type="entry name" value="Sig_transdc_His_kin-like_C"/>
</dbReference>
<dbReference type="SUPFAM" id="SSF55890">
    <property type="entry name" value="Sporulation response regulatory protein Spo0B"/>
    <property type="match status" value="1"/>
</dbReference>
<dbReference type="EMBL" id="QPJD01000013">
    <property type="protein sequence ID" value="RCW43417.1"/>
    <property type="molecule type" value="Genomic_DNA"/>
</dbReference>
<keyword evidence="9" id="KW-0812">Transmembrane</keyword>
<evidence type="ECO:0000256" key="5">
    <source>
        <dbReference type="ARBA" id="ARBA00022741"/>
    </source>
</evidence>
<dbReference type="EC" id="2.7.13.3" evidence="2"/>
<keyword evidence="12" id="KW-1185">Reference proteome</keyword>
<name>A0A368VSH1_9BACL</name>
<dbReference type="GO" id="GO:0000155">
    <property type="term" value="F:phosphorelay sensor kinase activity"/>
    <property type="evidence" value="ECO:0007669"/>
    <property type="project" value="InterPro"/>
</dbReference>
<proteinExistence type="predicted"/>
<evidence type="ECO:0000313" key="12">
    <source>
        <dbReference type="Proteomes" id="UP000252415"/>
    </source>
</evidence>
<evidence type="ECO:0000256" key="6">
    <source>
        <dbReference type="ARBA" id="ARBA00022777"/>
    </source>
</evidence>
<evidence type="ECO:0000256" key="8">
    <source>
        <dbReference type="ARBA" id="ARBA00023012"/>
    </source>
</evidence>
<protein>
    <recommendedName>
        <fullName evidence="2">histidine kinase</fullName>
        <ecNumber evidence="2">2.7.13.3</ecNumber>
    </recommendedName>
</protein>
<evidence type="ECO:0000256" key="1">
    <source>
        <dbReference type="ARBA" id="ARBA00000085"/>
    </source>
</evidence>
<dbReference type="SMART" id="SM00387">
    <property type="entry name" value="HATPase_c"/>
    <property type="match status" value="1"/>
</dbReference>
<evidence type="ECO:0000256" key="9">
    <source>
        <dbReference type="SAM" id="Phobius"/>
    </source>
</evidence>
<dbReference type="RefSeq" id="WP_245976463.1">
    <property type="nucleotide sequence ID" value="NZ_QPJD01000013.1"/>
</dbReference>
<dbReference type="InterPro" id="IPR016120">
    <property type="entry name" value="Sig_transdc_His_kin_SpoOB"/>
</dbReference>
<dbReference type="Pfam" id="PF02518">
    <property type="entry name" value="HATPase_c"/>
    <property type="match status" value="1"/>
</dbReference>
<keyword evidence="9" id="KW-1133">Transmembrane helix</keyword>
<comment type="catalytic activity">
    <reaction evidence="1">
        <text>ATP + protein L-histidine = ADP + protein N-phospho-L-histidine.</text>
        <dbReference type="EC" id="2.7.13.3"/>
    </reaction>
</comment>
<dbReference type="PROSITE" id="PS50109">
    <property type="entry name" value="HIS_KIN"/>
    <property type="match status" value="1"/>
</dbReference>
<evidence type="ECO:0000256" key="4">
    <source>
        <dbReference type="ARBA" id="ARBA00022679"/>
    </source>
</evidence>
<evidence type="ECO:0000313" key="11">
    <source>
        <dbReference type="EMBL" id="RCW43417.1"/>
    </source>
</evidence>
<dbReference type="PRINTS" id="PR00344">
    <property type="entry name" value="BCTRLSENSOR"/>
</dbReference>
<dbReference type="Pfam" id="PF14689">
    <property type="entry name" value="SPOB_a"/>
    <property type="match status" value="1"/>
</dbReference>
<evidence type="ECO:0000256" key="3">
    <source>
        <dbReference type="ARBA" id="ARBA00022553"/>
    </source>
</evidence>
<dbReference type="GO" id="GO:0042802">
    <property type="term" value="F:identical protein binding"/>
    <property type="evidence" value="ECO:0007669"/>
    <property type="project" value="TreeGrafter"/>
</dbReference>
<organism evidence="11 12">
    <name type="scientific">Paenibacillus prosopidis</name>
    <dbReference type="NCBI Taxonomy" id="630520"/>
    <lineage>
        <taxon>Bacteria</taxon>
        <taxon>Bacillati</taxon>
        <taxon>Bacillota</taxon>
        <taxon>Bacilli</taxon>
        <taxon>Bacillales</taxon>
        <taxon>Paenibacillaceae</taxon>
        <taxon>Paenibacillus</taxon>
    </lineage>
</organism>
<sequence length="584" mass="66792">MREMQRNIWLMAISVIVVLILLNNTAYYFLTKKTLNDSFNEELLAHAKRLEISLEQSRQGAEQFQDQIGRELRAASIAAQYALDPDIEKVTNEQLKELSDKLGISHITLLKKLPDDIVLYKSSDETQLGKSTKTWKPWYEVFNQLFDRHNVSVDWLGQTLPNFWSGPFEVSSTDLDKVNKWGYYYDGATNYIIDPYVGYDRQEEYEDATGVHRMIENSMQTSESLLEIAFINPETFPDGKQTVHPNGDVQDHKVQQPIFYGKYTIKSEKDTALVRKAYLTKEIVTLNEKIDGKEIYKMFIPVFATDKGINITDEDGIPLDSYVLSLTSDYHIIQEQLDSQFLNLGVIIIILTCLSLLIAVIAMRYYKQSRDKAVRVTQETYVEEINQMFQSIRAQRHDFLNHVQTIHSLAELEKSKELVAYTKELTGDIRLMNDIINIGNPAIAALVRSKISQAENYKIQFSCSFSGLNMQEMGVKTLDVNRMLGNLIDNAFDEVLKFPEERRHVTLIGRQTAHELEFTISNTCEQAEEAVVKPLFDAGFSTKQQDHQGLGLSIVKSIAEQYKGNVYVTAEPNGQLTFIVKIPI</sequence>
<dbReference type="Gene3D" id="1.10.287.130">
    <property type="match status" value="1"/>
</dbReference>
<feature type="domain" description="Histidine kinase" evidence="10">
    <location>
        <begin position="480"/>
        <end position="584"/>
    </location>
</feature>
<dbReference type="PANTHER" id="PTHR40448:SF1">
    <property type="entry name" value="TWO-COMPONENT SENSOR HISTIDINE KINASE"/>
    <property type="match status" value="1"/>
</dbReference>
<dbReference type="InterPro" id="IPR003594">
    <property type="entry name" value="HATPase_dom"/>
</dbReference>
<dbReference type="Gene3D" id="3.30.565.10">
    <property type="entry name" value="Histidine kinase-like ATPase, C-terminal domain"/>
    <property type="match status" value="1"/>
</dbReference>
<dbReference type="SUPFAM" id="SSF55874">
    <property type="entry name" value="ATPase domain of HSP90 chaperone/DNA topoisomerase II/histidine kinase"/>
    <property type="match status" value="1"/>
</dbReference>
<dbReference type="AlphaFoldDB" id="A0A368VSH1"/>
<dbReference type="InterPro" id="IPR039506">
    <property type="entry name" value="SPOB_a"/>
</dbReference>
<evidence type="ECO:0000259" key="10">
    <source>
        <dbReference type="PROSITE" id="PS50109"/>
    </source>
</evidence>
<dbReference type="Proteomes" id="UP000252415">
    <property type="component" value="Unassembled WGS sequence"/>
</dbReference>
<accession>A0A368VSH1</accession>
<reference evidence="11 12" key="1">
    <citation type="submission" date="2018-07" db="EMBL/GenBank/DDBJ databases">
        <title>Genomic Encyclopedia of Type Strains, Phase III (KMG-III): the genomes of soil and plant-associated and newly described type strains.</title>
        <authorList>
            <person name="Whitman W."/>
        </authorList>
    </citation>
    <scope>NUCLEOTIDE SEQUENCE [LARGE SCALE GENOMIC DNA]</scope>
    <source>
        <strain evidence="11 12">CECT 7506</strain>
    </source>
</reference>